<dbReference type="CDD" id="cd13245">
    <property type="entry name" value="PH_PLEKHG7"/>
    <property type="match status" value="1"/>
</dbReference>
<dbReference type="SMART" id="SM00233">
    <property type="entry name" value="PH"/>
    <property type="match status" value="1"/>
</dbReference>
<proteinExistence type="predicted"/>
<evidence type="ECO:0000259" key="3">
    <source>
        <dbReference type="PROSITE" id="PS50003"/>
    </source>
</evidence>
<dbReference type="EMBL" id="CATNWA010001173">
    <property type="protein sequence ID" value="CAI9539329.1"/>
    <property type="molecule type" value="Genomic_DNA"/>
</dbReference>
<dbReference type="Pfam" id="PF15720">
    <property type="entry name" value="DUF4675"/>
    <property type="match status" value="1"/>
</dbReference>
<accession>A0ABN9ATG5</accession>
<gene>
    <name evidence="5" type="ORF">SPARVUS_LOCUS1576707</name>
</gene>
<evidence type="ECO:0000259" key="4">
    <source>
        <dbReference type="PROSITE" id="PS50010"/>
    </source>
</evidence>
<dbReference type="InterPro" id="IPR040181">
    <property type="entry name" value="PKHG5/7"/>
</dbReference>
<feature type="compositionally biased region" description="Polar residues" evidence="2">
    <location>
        <begin position="170"/>
        <end position="182"/>
    </location>
</feature>
<dbReference type="InterPro" id="IPR000219">
    <property type="entry name" value="DH_dom"/>
</dbReference>
<dbReference type="SUPFAM" id="SSF48065">
    <property type="entry name" value="DBL homology domain (DH-domain)"/>
    <property type="match status" value="1"/>
</dbReference>
<dbReference type="Proteomes" id="UP001162483">
    <property type="component" value="Unassembled WGS sequence"/>
</dbReference>
<dbReference type="PANTHER" id="PTHR13217">
    <property type="entry name" value="PLECKSTRIN HOMOLOGY DOMAIN-CONTAINING FAMILY G MEMBER 7"/>
    <property type="match status" value="1"/>
</dbReference>
<comment type="caution">
    <text evidence="5">The sequence shown here is derived from an EMBL/GenBank/DDBJ whole genome shotgun (WGS) entry which is preliminary data.</text>
</comment>
<dbReference type="PROSITE" id="PS50003">
    <property type="entry name" value="PH_DOMAIN"/>
    <property type="match status" value="1"/>
</dbReference>
<dbReference type="InterPro" id="IPR035899">
    <property type="entry name" value="DBL_dom_sf"/>
</dbReference>
<evidence type="ECO:0000313" key="5">
    <source>
        <dbReference type="EMBL" id="CAI9539329.1"/>
    </source>
</evidence>
<name>A0ABN9ATG5_9NEOB</name>
<dbReference type="InterPro" id="IPR001849">
    <property type="entry name" value="PH_domain"/>
</dbReference>
<keyword evidence="1" id="KW-0344">Guanine-nucleotide releasing factor</keyword>
<dbReference type="SUPFAM" id="SSF50729">
    <property type="entry name" value="PH domain-like"/>
    <property type="match status" value="1"/>
</dbReference>
<protein>
    <recommendedName>
        <fullName evidence="7">Pleckstrin homology domain-containing family G member 7</fullName>
    </recommendedName>
</protein>
<feature type="compositionally biased region" description="Polar residues" evidence="2">
    <location>
        <begin position="200"/>
        <end position="210"/>
    </location>
</feature>
<dbReference type="Pfam" id="PF00621">
    <property type="entry name" value="RhoGEF"/>
    <property type="match status" value="1"/>
</dbReference>
<evidence type="ECO:0000313" key="6">
    <source>
        <dbReference type="Proteomes" id="UP001162483"/>
    </source>
</evidence>
<reference evidence="5" key="1">
    <citation type="submission" date="2023-05" db="EMBL/GenBank/DDBJ databases">
        <authorList>
            <person name="Stuckert A."/>
        </authorList>
    </citation>
    <scope>NUCLEOTIDE SEQUENCE</scope>
</reference>
<dbReference type="SMART" id="SM00325">
    <property type="entry name" value="RhoGEF"/>
    <property type="match status" value="1"/>
</dbReference>
<dbReference type="PROSITE" id="PS50010">
    <property type="entry name" value="DH_2"/>
    <property type="match status" value="1"/>
</dbReference>
<keyword evidence="6" id="KW-1185">Reference proteome</keyword>
<feature type="domain" description="PH" evidence="3">
    <location>
        <begin position="593"/>
        <end position="726"/>
    </location>
</feature>
<dbReference type="InterPro" id="IPR001331">
    <property type="entry name" value="GDS_CDC24_CS"/>
</dbReference>
<sequence>MDDEEYISIMEYSIEDHNDVFNFNLCSPINSDITMDEMNIKHEGSESNLIDSKFILQDIKVSTENKCKNTNLTPPLITVPSKETDVSYSTPFQFDRQAPARISTSPTLRRLRKSTVRNFMSLQEYFDASKFPAHKEESVSVSSSGHLEKNAATIAASGCKSTPVFSSQDNGSCVSQSLNHTSELGKPGLHTNYTDDEKSPNQNYNGTSASETKKDTEVQHSCSEMKQFHQSGQSERRRSSVVLSIPGLEVFPGDLLVSDGASDYMYNAPWLPNADAKKPKWPFSKKTSFIKGKQKQISDLENCLSSFKIPDFSEYNFYNVKDKTWEEFRNMHQIEPKGVPSAVNRKRQQSVWELFTSECTYFLEHLLVLNMIFLHALKHLQNNDLLLDVDPVRLFANLEDLNQESLNFASSLFNTIESRELGLTKSLSLSLADLLPKYFKDNLCLSHQIYCLNYTSAVIYLETLKQREDFGTYMKWCEQQEQCKRLHLTDLLVAPLHRLTRYPLLLKNIWKRSSDAAEKVSIYSMKEKVESSIRDLEGKVKLLDKSQKFKQLQEVIVWPCLWERDKRFFMPEGLKHYFKDSNVETLLSSPNRQLLHEGRLTLTESTRVLDVYLFLFDDLLLITKMKRNKRKPSNIEACTMYPSLHPELQRIVKEGGYCKVLDQPIPLDRLSIKSIDAFHATVYGMRNAFLIQHENRYQQCIAAFIMQAHTESEKKQWISQIETAISCYTEVYETNRSSVFCYPAESAEI</sequence>
<dbReference type="Gene3D" id="2.30.29.30">
    <property type="entry name" value="Pleckstrin-homology domain (PH domain)/Phosphotyrosine-binding domain (PTB)"/>
    <property type="match status" value="1"/>
</dbReference>
<evidence type="ECO:0000256" key="1">
    <source>
        <dbReference type="ARBA" id="ARBA00022658"/>
    </source>
</evidence>
<dbReference type="InterPro" id="IPR055251">
    <property type="entry name" value="SOS1_NGEF_PH"/>
</dbReference>
<dbReference type="Pfam" id="PF22697">
    <property type="entry name" value="SOS1_NGEF_PH"/>
    <property type="match status" value="1"/>
</dbReference>
<dbReference type="InterPro" id="IPR011993">
    <property type="entry name" value="PH-like_dom_sf"/>
</dbReference>
<feature type="compositionally biased region" description="Polar residues" evidence="2">
    <location>
        <begin position="219"/>
        <end position="233"/>
    </location>
</feature>
<dbReference type="PROSITE" id="PS00741">
    <property type="entry name" value="DH_1"/>
    <property type="match status" value="1"/>
</dbReference>
<feature type="domain" description="DH" evidence="4">
    <location>
        <begin position="346"/>
        <end position="546"/>
    </location>
</feature>
<evidence type="ECO:0000256" key="2">
    <source>
        <dbReference type="SAM" id="MobiDB-lite"/>
    </source>
</evidence>
<dbReference type="Gene3D" id="1.20.900.10">
    <property type="entry name" value="Dbl homology (DH) domain"/>
    <property type="match status" value="1"/>
</dbReference>
<feature type="region of interest" description="Disordered" evidence="2">
    <location>
        <begin position="170"/>
        <end position="238"/>
    </location>
</feature>
<evidence type="ECO:0008006" key="7">
    <source>
        <dbReference type="Google" id="ProtNLM"/>
    </source>
</evidence>
<organism evidence="5 6">
    <name type="scientific">Staurois parvus</name>
    <dbReference type="NCBI Taxonomy" id="386267"/>
    <lineage>
        <taxon>Eukaryota</taxon>
        <taxon>Metazoa</taxon>
        <taxon>Chordata</taxon>
        <taxon>Craniata</taxon>
        <taxon>Vertebrata</taxon>
        <taxon>Euteleostomi</taxon>
        <taxon>Amphibia</taxon>
        <taxon>Batrachia</taxon>
        <taxon>Anura</taxon>
        <taxon>Neobatrachia</taxon>
        <taxon>Ranoidea</taxon>
        <taxon>Ranidae</taxon>
        <taxon>Staurois</taxon>
    </lineage>
</organism>
<dbReference type="PANTHER" id="PTHR13217:SF6">
    <property type="entry name" value="PLECKSTRIN HOMOLOGY DOMAIN-CONTAINING FAMILY G MEMBER 7"/>
    <property type="match status" value="1"/>
</dbReference>